<name>A0A9P0PW37_ACAOB</name>
<evidence type="ECO:0000313" key="2">
    <source>
        <dbReference type="EMBL" id="CAH2000525.1"/>
    </source>
</evidence>
<dbReference type="OrthoDB" id="5859304at2759"/>
<comment type="caution">
    <text evidence="2">The sequence shown here is derived from an EMBL/GenBank/DDBJ whole genome shotgun (WGS) entry which is preliminary data.</text>
</comment>
<dbReference type="AlphaFoldDB" id="A0A9P0PW37"/>
<evidence type="ECO:0000313" key="3">
    <source>
        <dbReference type="Proteomes" id="UP001152888"/>
    </source>
</evidence>
<protein>
    <submittedName>
        <fullName evidence="2">Uncharacterized protein</fullName>
    </submittedName>
</protein>
<gene>
    <name evidence="2" type="ORF">ACAOBT_LOCUS25615</name>
</gene>
<feature type="region of interest" description="Disordered" evidence="1">
    <location>
        <begin position="1"/>
        <end position="26"/>
    </location>
</feature>
<dbReference type="EMBL" id="CAKOFQ010007410">
    <property type="protein sequence ID" value="CAH2000525.1"/>
    <property type="molecule type" value="Genomic_DNA"/>
</dbReference>
<sequence>MEADQVSGGKVTRSRGGAPLTAVPVHLDSPPLSNGCAMGNPARETLLTRADTAVARLAASLEKSAAQCGAAHKRGGGPLISEEKFQLTQQSLQLVTSSKVLVVALSSSTEPASAARSDDATNASSLSENLAVCVALLRRLSYTT</sequence>
<accession>A0A9P0PW37</accession>
<dbReference type="Proteomes" id="UP001152888">
    <property type="component" value="Unassembled WGS sequence"/>
</dbReference>
<reference evidence="2" key="1">
    <citation type="submission" date="2022-03" db="EMBL/GenBank/DDBJ databases">
        <authorList>
            <person name="Sayadi A."/>
        </authorList>
    </citation>
    <scope>NUCLEOTIDE SEQUENCE</scope>
</reference>
<evidence type="ECO:0000256" key="1">
    <source>
        <dbReference type="SAM" id="MobiDB-lite"/>
    </source>
</evidence>
<keyword evidence="3" id="KW-1185">Reference proteome</keyword>
<organism evidence="2 3">
    <name type="scientific">Acanthoscelides obtectus</name>
    <name type="common">Bean weevil</name>
    <name type="synonym">Bruchus obtectus</name>
    <dbReference type="NCBI Taxonomy" id="200917"/>
    <lineage>
        <taxon>Eukaryota</taxon>
        <taxon>Metazoa</taxon>
        <taxon>Ecdysozoa</taxon>
        <taxon>Arthropoda</taxon>
        <taxon>Hexapoda</taxon>
        <taxon>Insecta</taxon>
        <taxon>Pterygota</taxon>
        <taxon>Neoptera</taxon>
        <taxon>Endopterygota</taxon>
        <taxon>Coleoptera</taxon>
        <taxon>Polyphaga</taxon>
        <taxon>Cucujiformia</taxon>
        <taxon>Chrysomeloidea</taxon>
        <taxon>Chrysomelidae</taxon>
        <taxon>Bruchinae</taxon>
        <taxon>Bruchini</taxon>
        <taxon>Acanthoscelides</taxon>
    </lineage>
</organism>
<proteinExistence type="predicted"/>